<organism evidence="1">
    <name type="scientific">Siphoviridae sp. cttuu15</name>
    <dbReference type="NCBI Taxonomy" id="2825709"/>
    <lineage>
        <taxon>Viruses</taxon>
        <taxon>Duplodnaviria</taxon>
        <taxon>Heunggongvirae</taxon>
        <taxon>Uroviricota</taxon>
        <taxon>Caudoviricetes</taxon>
    </lineage>
</organism>
<name>A0A8S5U1D2_9CAUD</name>
<accession>A0A8S5U1D2</accession>
<sequence>MYESERTREEIFLTHTTKHYSNHHTVCMFYCIGIYNKHCLPLQKLKNNNI</sequence>
<proteinExistence type="predicted"/>
<evidence type="ECO:0000313" key="1">
    <source>
        <dbReference type="EMBL" id="DAF88280.1"/>
    </source>
</evidence>
<reference evidence="1" key="1">
    <citation type="journal article" date="2021" name="Proc. Natl. Acad. Sci. U.S.A.">
        <title>A Catalog of Tens of Thousands of Viruses from Human Metagenomes Reveals Hidden Associations with Chronic Diseases.</title>
        <authorList>
            <person name="Tisza M.J."/>
            <person name="Buck C.B."/>
        </authorList>
    </citation>
    <scope>NUCLEOTIDE SEQUENCE</scope>
    <source>
        <strain evidence="1">Cttuu15</strain>
    </source>
</reference>
<dbReference type="EMBL" id="BK015982">
    <property type="protein sequence ID" value="DAF88280.1"/>
    <property type="molecule type" value="Genomic_DNA"/>
</dbReference>
<protein>
    <submittedName>
        <fullName evidence="1">Uncharacterized protein</fullName>
    </submittedName>
</protein>